<gene>
    <name evidence="2" type="ORF">H920_00218</name>
</gene>
<organism evidence="2 3">
    <name type="scientific">Fukomys damarensis</name>
    <name type="common">Damaraland mole rat</name>
    <name type="synonym">Cryptomys damarensis</name>
    <dbReference type="NCBI Taxonomy" id="885580"/>
    <lineage>
        <taxon>Eukaryota</taxon>
        <taxon>Metazoa</taxon>
        <taxon>Chordata</taxon>
        <taxon>Craniata</taxon>
        <taxon>Vertebrata</taxon>
        <taxon>Euteleostomi</taxon>
        <taxon>Mammalia</taxon>
        <taxon>Eutheria</taxon>
        <taxon>Euarchontoglires</taxon>
        <taxon>Glires</taxon>
        <taxon>Rodentia</taxon>
        <taxon>Hystricomorpha</taxon>
        <taxon>Bathyergidae</taxon>
        <taxon>Fukomys</taxon>
    </lineage>
</organism>
<evidence type="ECO:0000256" key="1">
    <source>
        <dbReference type="SAM" id="MobiDB-lite"/>
    </source>
</evidence>
<dbReference type="EMBL" id="KN120539">
    <property type="protein sequence ID" value="KFO38374.1"/>
    <property type="molecule type" value="Genomic_DNA"/>
</dbReference>
<dbReference type="AlphaFoldDB" id="A0A091E1Y0"/>
<feature type="region of interest" description="Disordered" evidence="1">
    <location>
        <begin position="1"/>
        <end position="41"/>
    </location>
</feature>
<reference evidence="2 3" key="1">
    <citation type="submission" date="2013-11" db="EMBL/GenBank/DDBJ databases">
        <title>The Damaraland mole rat (Fukomys damarensis) genome and evolution of African mole rats.</title>
        <authorList>
            <person name="Gladyshev V.N."/>
            <person name="Fang X."/>
        </authorList>
    </citation>
    <scope>NUCLEOTIDE SEQUENCE [LARGE SCALE GENOMIC DNA]</scope>
    <source>
        <tissue evidence="2">Liver</tissue>
    </source>
</reference>
<proteinExistence type="predicted"/>
<sequence length="185" mass="19682">MKRITGHLGRPSPNPWISTPSPPGQATPTSVKSRPLSPEQAQIRFRKGAQIDPEAESPRVQKTAPLLRLCRQGAGDSMLARTSDPTSGGRLRKWKGPAPEVEASAVKLWQLLLCLYEKRNVFLLGERDGLRAALAGRFPGKTAAAKVACSPASQAQCGLHGATGRALTGNAALLGIQSKGFELLQ</sequence>
<evidence type="ECO:0000313" key="3">
    <source>
        <dbReference type="Proteomes" id="UP000028990"/>
    </source>
</evidence>
<name>A0A091E1Y0_FUKDA</name>
<accession>A0A091E1Y0</accession>
<protein>
    <submittedName>
        <fullName evidence="2">Uncharacterized protein</fullName>
    </submittedName>
</protein>
<evidence type="ECO:0000313" key="2">
    <source>
        <dbReference type="EMBL" id="KFO38374.1"/>
    </source>
</evidence>
<keyword evidence="3" id="KW-1185">Reference proteome</keyword>
<dbReference type="Proteomes" id="UP000028990">
    <property type="component" value="Unassembled WGS sequence"/>
</dbReference>